<evidence type="ECO:0000256" key="7">
    <source>
        <dbReference type="ARBA" id="ARBA00022918"/>
    </source>
</evidence>
<dbReference type="InterPro" id="IPR002156">
    <property type="entry name" value="RNaseH_domain"/>
</dbReference>
<gene>
    <name evidence="11" type="ORF">Tci_001258</name>
</gene>
<keyword evidence="2" id="KW-0808">Transferase</keyword>
<accession>A0A699GI33</accession>
<dbReference type="Gene3D" id="3.30.420.10">
    <property type="entry name" value="Ribonuclease H-like superfamily/Ribonuclease H"/>
    <property type="match status" value="2"/>
</dbReference>
<dbReference type="PROSITE" id="PS50879">
    <property type="entry name" value="RNASE_H_1"/>
    <property type="match status" value="1"/>
</dbReference>
<dbReference type="InterPro" id="IPR021109">
    <property type="entry name" value="Peptidase_aspartic_dom_sf"/>
</dbReference>
<evidence type="ECO:0000313" key="11">
    <source>
        <dbReference type="EMBL" id="GEU29280.1"/>
    </source>
</evidence>
<dbReference type="PANTHER" id="PTHR48475:SF2">
    <property type="entry name" value="RIBONUCLEASE H"/>
    <property type="match status" value="1"/>
</dbReference>
<dbReference type="InterPro" id="IPR043128">
    <property type="entry name" value="Rev_trsase/Diguanyl_cyclase"/>
</dbReference>
<keyword evidence="6" id="KW-0378">Hydrolase</keyword>
<dbReference type="InterPro" id="IPR036397">
    <property type="entry name" value="RNaseH_sf"/>
</dbReference>
<proteinExistence type="predicted"/>
<feature type="coiled-coil region" evidence="8">
    <location>
        <begin position="895"/>
        <end position="929"/>
    </location>
</feature>
<dbReference type="Pfam" id="PF03732">
    <property type="entry name" value="Retrotrans_gag"/>
    <property type="match status" value="1"/>
</dbReference>
<dbReference type="EMBL" id="BKCJ010000056">
    <property type="protein sequence ID" value="GEU29280.1"/>
    <property type="molecule type" value="Genomic_DNA"/>
</dbReference>
<dbReference type="CDD" id="cd09279">
    <property type="entry name" value="RNase_HI_like"/>
    <property type="match status" value="1"/>
</dbReference>
<name>A0A699GI33_TANCI</name>
<dbReference type="EC" id="2.7.7.49" evidence="1"/>
<evidence type="ECO:0000256" key="5">
    <source>
        <dbReference type="ARBA" id="ARBA00022759"/>
    </source>
</evidence>
<dbReference type="Pfam" id="PF17917">
    <property type="entry name" value="RT_RNaseH"/>
    <property type="match status" value="1"/>
</dbReference>
<keyword evidence="8" id="KW-0175">Coiled coil</keyword>
<reference evidence="11" key="1">
    <citation type="journal article" date="2019" name="Sci. Rep.">
        <title>Draft genome of Tanacetum cinerariifolium, the natural source of mosquito coil.</title>
        <authorList>
            <person name="Yamashiro T."/>
            <person name="Shiraishi A."/>
            <person name="Satake H."/>
            <person name="Nakayama K."/>
        </authorList>
    </citation>
    <scope>NUCLEOTIDE SEQUENCE</scope>
</reference>
<dbReference type="InterPro" id="IPR012337">
    <property type="entry name" value="RNaseH-like_sf"/>
</dbReference>
<feature type="domain" description="Integrase catalytic" evidence="10">
    <location>
        <begin position="720"/>
        <end position="891"/>
    </location>
</feature>
<evidence type="ECO:0000256" key="8">
    <source>
        <dbReference type="SAM" id="Coils"/>
    </source>
</evidence>
<organism evidence="11">
    <name type="scientific">Tanacetum cinerariifolium</name>
    <name type="common">Dalmatian daisy</name>
    <name type="synonym">Chrysanthemum cinerariifolium</name>
    <dbReference type="NCBI Taxonomy" id="118510"/>
    <lineage>
        <taxon>Eukaryota</taxon>
        <taxon>Viridiplantae</taxon>
        <taxon>Streptophyta</taxon>
        <taxon>Embryophyta</taxon>
        <taxon>Tracheophyta</taxon>
        <taxon>Spermatophyta</taxon>
        <taxon>Magnoliopsida</taxon>
        <taxon>eudicotyledons</taxon>
        <taxon>Gunneridae</taxon>
        <taxon>Pentapetalae</taxon>
        <taxon>asterids</taxon>
        <taxon>campanulids</taxon>
        <taxon>Asterales</taxon>
        <taxon>Asteraceae</taxon>
        <taxon>Asteroideae</taxon>
        <taxon>Anthemideae</taxon>
        <taxon>Anthemidinae</taxon>
        <taxon>Tanacetum</taxon>
    </lineage>
</organism>
<dbReference type="InterPro" id="IPR001584">
    <property type="entry name" value="Integrase_cat-core"/>
</dbReference>
<protein>
    <recommendedName>
        <fullName evidence="1">RNA-directed DNA polymerase</fullName>
        <ecNumber evidence="1">2.7.7.49</ecNumber>
    </recommendedName>
</protein>
<dbReference type="CDD" id="cd00303">
    <property type="entry name" value="retropepsin_like"/>
    <property type="match status" value="1"/>
</dbReference>
<evidence type="ECO:0000256" key="6">
    <source>
        <dbReference type="ARBA" id="ARBA00022801"/>
    </source>
</evidence>
<dbReference type="AlphaFoldDB" id="A0A699GI33"/>
<dbReference type="Gene3D" id="2.40.70.10">
    <property type="entry name" value="Acid Proteases"/>
    <property type="match status" value="1"/>
</dbReference>
<keyword evidence="5" id="KW-0255">Endonuclease</keyword>
<dbReference type="Gene3D" id="3.30.70.270">
    <property type="match status" value="1"/>
</dbReference>
<evidence type="ECO:0000256" key="2">
    <source>
        <dbReference type="ARBA" id="ARBA00022679"/>
    </source>
</evidence>
<evidence type="ECO:0000259" key="10">
    <source>
        <dbReference type="PROSITE" id="PS50994"/>
    </source>
</evidence>
<dbReference type="GO" id="GO:0003964">
    <property type="term" value="F:RNA-directed DNA polymerase activity"/>
    <property type="evidence" value="ECO:0007669"/>
    <property type="project" value="UniProtKB-KW"/>
</dbReference>
<dbReference type="InterPro" id="IPR041373">
    <property type="entry name" value="RT_RNaseH"/>
</dbReference>
<dbReference type="GO" id="GO:0015074">
    <property type="term" value="P:DNA integration"/>
    <property type="evidence" value="ECO:0007669"/>
    <property type="project" value="InterPro"/>
</dbReference>
<dbReference type="Pfam" id="PF13456">
    <property type="entry name" value="RVT_3"/>
    <property type="match status" value="1"/>
</dbReference>
<dbReference type="GO" id="GO:0003676">
    <property type="term" value="F:nucleic acid binding"/>
    <property type="evidence" value="ECO:0007669"/>
    <property type="project" value="InterPro"/>
</dbReference>
<evidence type="ECO:0000256" key="3">
    <source>
        <dbReference type="ARBA" id="ARBA00022695"/>
    </source>
</evidence>
<sequence length="1010" mass="115362">MTEKFTKEKEKNEKLKELKSRLNFEGCSGTSRYSESKTVSTKEHKKGTNLGSCKNRTMGYANLVSHVNSTLIGNARVWFDDLLPKSIDSYDDLKKVFLENYLWQKKYIKDPIELHNIKQRDIESTKDFVRSKVGHNTNECMHLIKQIKEMLKAGKLSHLIKELKQSNGNELPKVTKKGETSEGDKAKSFFHYLGEDEGAEGPMIVEVEIRGHCVHRMYVDGGSASKIMYEHCFNRLRQEIKKQLIPTTTPLIGFSSEIIWPIGKIQLLVKTGDEGHSASAWMNFMVVRSQSPYNGIIGRPRVKKLQAVTSTAHGMLKILVEGEVITLKSSKLVPLECAMVTGPKETSSPTKPVIEKRVKVVINPEYLEQTVMIGFTLTEEGHNKLCELLQCNLDIFAWRPTDMTGIPRHIAKHRLNVREGCSPIGRNLKVYVDELVIKIRAEDEIVRDIEETFKTLGEINMKLNPKKCTFRVEEGMFLGSNEELIVYLVATKETISAVLMTERKAKQMPIYFVSRALRGPELNYTSMEKLVLALVHASKCLKRYFQAHPIIVITDQPIQHILSRPEVARRLQKWSIELGEYAIHYRPRVSVKGRILTDVIVERPEEDSSDTLMEEEEELPKPCILFTDKSSYIDSSREGLILTDPEGMEFTSALRFRFDATNNEAKYEALIAGLRIAEQMGVKNIQANMDSRLVANQVNRSYVEKEADMVRYLEKVKVLVGGFKAFTIKQIPRSENNKADALSKIASTSFAHLSKQVLVEELKVKSISEVEVLTVDNIVCRFELPEEIISDNEKQFRDDPFKDWCEKLCICQHFAFVKHPQTNRLVERVNRSLGEGIKARLEAKSKNWMEELPYVLWVHRTMIKSSIGDTSFLLTYGTDAVIPTEFGMPTLKTAKVDLVQNNEALEINLDLLEERREEAAIREAKSKAKMEKYYNSKVRITSFKPGDLVYRNNDASRAEDKGKLGPKWEGPYKITKALGKGAYKLRDHNGKQLPRTWNVSNLKKSYIHKM</sequence>
<evidence type="ECO:0000256" key="1">
    <source>
        <dbReference type="ARBA" id="ARBA00012493"/>
    </source>
</evidence>
<keyword evidence="3" id="KW-0548">Nucleotidyltransferase</keyword>
<dbReference type="PANTHER" id="PTHR48475">
    <property type="entry name" value="RIBONUCLEASE H"/>
    <property type="match status" value="1"/>
</dbReference>
<comment type="caution">
    <text evidence="11">The sequence shown here is derived from an EMBL/GenBank/DDBJ whole genome shotgun (WGS) entry which is preliminary data.</text>
</comment>
<evidence type="ECO:0000256" key="4">
    <source>
        <dbReference type="ARBA" id="ARBA00022722"/>
    </source>
</evidence>
<dbReference type="PROSITE" id="PS50994">
    <property type="entry name" value="INTEGRASE"/>
    <property type="match status" value="1"/>
</dbReference>
<dbReference type="SUPFAM" id="SSF53098">
    <property type="entry name" value="Ribonuclease H-like"/>
    <property type="match status" value="2"/>
</dbReference>
<feature type="domain" description="RNase H type-1" evidence="9">
    <location>
        <begin position="619"/>
        <end position="748"/>
    </location>
</feature>
<keyword evidence="4" id="KW-0540">Nuclease</keyword>
<evidence type="ECO:0000259" key="9">
    <source>
        <dbReference type="PROSITE" id="PS50879"/>
    </source>
</evidence>
<keyword evidence="7 11" id="KW-0695">RNA-directed DNA polymerase</keyword>
<dbReference type="InterPro" id="IPR043502">
    <property type="entry name" value="DNA/RNA_pol_sf"/>
</dbReference>
<dbReference type="InterPro" id="IPR005162">
    <property type="entry name" value="Retrotrans_gag_dom"/>
</dbReference>
<dbReference type="GO" id="GO:0004523">
    <property type="term" value="F:RNA-DNA hybrid ribonuclease activity"/>
    <property type="evidence" value="ECO:0007669"/>
    <property type="project" value="InterPro"/>
</dbReference>
<dbReference type="SUPFAM" id="SSF56672">
    <property type="entry name" value="DNA/RNA polymerases"/>
    <property type="match status" value="1"/>
</dbReference>